<accession>A0ABP0LK60</accession>
<gene>
    <name evidence="1" type="ORF">CCMP2556_LOCUS21032</name>
</gene>
<name>A0ABP0LK60_9DINO</name>
<keyword evidence="2" id="KW-1185">Reference proteome</keyword>
<organism evidence="1 2">
    <name type="scientific">Durusdinium trenchii</name>
    <dbReference type="NCBI Taxonomy" id="1381693"/>
    <lineage>
        <taxon>Eukaryota</taxon>
        <taxon>Sar</taxon>
        <taxon>Alveolata</taxon>
        <taxon>Dinophyceae</taxon>
        <taxon>Suessiales</taxon>
        <taxon>Symbiodiniaceae</taxon>
        <taxon>Durusdinium</taxon>
    </lineage>
</organism>
<evidence type="ECO:0000313" key="2">
    <source>
        <dbReference type="Proteomes" id="UP001642484"/>
    </source>
</evidence>
<evidence type="ECO:0000313" key="1">
    <source>
        <dbReference type="EMBL" id="CAK9038454.1"/>
    </source>
</evidence>
<proteinExistence type="predicted"/>
<comment type="caution">
    <text evidence="1">The sequence shown here is derived from an EMBL/GenBank/DDBJ whole genome shotgun (WGS) entry which is preliminary data.</text>
</comment>
<dbReference type="EMBL" id="CAXAMN010012547">
    <property type="protein sequence ID" value="CAK9038454.1"/>
    <property type="molecule type" value="Genomic_DNA"/>
</dbReference>
<sequence length="418" mass="47437">MSAEIAVEHADFVEIALRFLAALHSRSFRPGGENFDKQWQLQEALNRPVEHDQRQRLLSICLGQRDLSVPLSAELSECFFRAVGRQLHLFEGWTMFNLQELMHWDGGMRRLKDGITSWTIPTLRCQMLPQKIFLQPLLLAKKWGLHFQHSLAKVPGSMWGLILAYLTPPRISWFETVQQRQNHPWWDWPRHPLVFPMLTPSSPPLLASSVVGISIFQGEGSAEDCMHRAQLVSLNLNDVKFVKSTATRALLWERLLMIAGRRRQDRGDSVPDIDFYDALLCMGIYMRLKHCIPTLLLDFRGKTRTLLEVVAKMLAVSTQLVAIKHESELEDNLGGSSSLVVLQCSLAHCISNGGLLDSVRRFLLAQPKGSTPIDAAKRARHVQEHGLYLAMLMADSDLNTLELLNRLPCTVRELLVPC</sequence>
<protein>
    <submittedName>
        <fullName evidence="1">Uncharacterized protein</fullName>
    </submittedName>
</protein>
<reference evidence="1 2" key="1">
    <citation type="submission" date="2024-02" db="EMBL/GenBank/DDBJ databases">
        <authorList>
            <person name="Chen Y."/>
            <person name="Shah S."/>
            <person name="Dougan E. K."/>
            <person name="Thang M."/>
            <person name="Chan C."/>
        </authorList>
    </citation>
    <scope>NUCLEOTIDE SEQUENCE [LARGE SCALE GENOMIC DNA]</scope>
</reference>
<dbReference type="Proteomes" id="UP001642484">
    <property type="component" value="Unassembled WGS sequence"/>
</dbReference>